<dbReference type="PROSITE" id="PS51464">
    <property type="entry name" value="SIS"/>
    <property type="match status" value="1"/>
</dbReference>
<dbReference type="SUPFAM" id="SSF53697">
    <property type="entry name" value="SIS domain"/>
    <property type="match status" value="1"/>
</dbReference>
<reference evidence="6 7" key="1">
    <citation type="submission" date="2016-10" db="EMBL/GenBank/DDBJ databases">
        <authorList>
            <person name="de Groot N.N."/>
        </authorList>
    </citation>
    <scope>NUCLEOTIDE SEQUENCE [LARGE SCALE GENOMIC DNA]</scope>
    <source>
        <strain evidence="6 7">DSM 46701</strain>
    </source>
</reference>
<organism evidence="6 7">
    <name type="scientific">Lihuaxuella thermophila</name>
    <dbReference type="NCBI Taxonomy" id="1173111"/>
    <lineage>
        <taxon>Bacteria</taxon>
        <taxon>Bacillati</taxon>
        <taxon>Bacillota</taxon>
        <taxon>Bacilli</taxon>
        <taxon>Bacillales</taxon>
        <taxon>Thermoactinomycetaceae</taxon>
        <taxon>Lihuaxuella</taxon>
    </lineage>
</organism>
<proteinExistence type="predicted"/>
<dbReference type="Pfam" id="PF01380">
    <property type="entry name" value="SIS"/>
    <property type="match status" value="1"/>
</dbReference>
<dbReference type="Gene3D" id="3.40.50.10490">
    <property type="entry name" value="Glucose-6-phosphate isomerase like protein, domain 1"/>
    <property type="match status" value="1"/>
</dbReference>
<keyword evidence="3" id="KW-0804">Transcription</keyword>
<dbReference type="PANTHER" id="PTHR30514:SF18">
    <property type="entry name" value="RPIR-FAMILY TRANSCRIPTIONAL REGULATOR"/>
    <property type="match status" value="1"/>
</dbReference>
<dbReference type="Proteomes" id="UP000199695">
    <property type="component" value="Unassembled WGS sequence"/>
</dbReference>
<dbReference type="InterPro" id="IPR009057">
    <property type="entry name" value="Homeodomain-like_sf"/>
</dbReference>
<evidence type="ECO:0000259" key="5">
    <source>
        <dbReference type="PROSITE" id="PS51464"/>
    </source>
</evidence>
<dbReference type="RefSeq" id="WP_089967103.1">
    <property type="nucleotide sequence ID" value="NZ_FOCQ01000006.1"/>
</dbReference>
<dbReference type="InterPro" id="IPR000281">
    <property type="entry name" value="HTH_RpiR"/>
</dbReference>
<dbReference type="EMBL" id="FOCQ01000006">
    <property type="protein sequence ID" value="SEN12273.1"/>
    <property type="molecule type" value="Genomic_DNA"/>
</dbReference>
<dbReference type="PANTHER" id="PTHR30514">
    <property type="entry name" value="GLUCOKINASE"/>
    <property type="match status" value="1"/>
</dbReference>
<dbReference type="Pfam" id="PF01418">
    <property type="entry name" value="HTH_6"/>
    <property type="match status" value="1"/>
</dbReference>
<evidence type="ECO:0000259" key="4">
    <source>
        <dbReference type="PROSITE" id="PS51071"/>
    </source>
</evidence>
<accession>A0A1H8DYJ0</accession>
<evidence type="ECO:0000313" key="6">
    <source>
        <dbReference type="EMBL" id="SEN12273.1"/>
    </source>
</evidence>
<evidence type="ECO:0000256" key="3">
    <source>
        <dbReference type="ARBA" id="ARBA00023163"/>
    </source>
</evidence>
<name>A0A1H8DYJ0_9BACL</name>
<dbReference type="GO" id="GO:1901135">
    <property type="term" value="P:carbohydrate derivative metabolic process"/>
    <property type="evidence" value="ECO:0007669"/>
    <property type="project" value="InterPro"/>
</dbReference>
<keyword evidence="2 6" id="KW-0238">DNA-binding</keyword>
<dbReference type="AlphaFoldDB" id="A0A1H8DYJ0"/>
<dbReference type="InterPro" id="IPR001347">
    <property type="entry name" value="SIS_dom"/>
</dbReference>
<dbReference type="GO" id="GO:0097367">
    <property type="term" value="F:carbohydrate derivative binding"/>
    <property type="evidence" value="ECO:0007669"/>
    <property type="project" value="InterPro"/>
</dbReference>
<dbReference type="OrthoDB" id="2930at2"/>
<keyword evidence="1" id="KW-0805">Transcription regulation</keyword>
<gene>
    <name evidence="6" type="ORF">SAMN05444955_10641</name>
</gene>
<feature type="domain" description="SIS" evidence="5">
    <location>
        <begin position="128"/>
        <end position="264"/>
    </location>
</feature>
<sequence length="289" mass="32511">MSQTKDVFQLIRQKSSELSQAQLKVARFLETHQDTAPFLTVAQLAGQAGVGEATVVRFAHCLGFSGYSELQQSLQTQIRKRLTTVERLNLAEDRYPHKQRLAIGVLAEDMNNIEQTMQNLDLRAFDAAVNRIHRAKSVTVVAMRSSYALGHFLTFYLQLLLKNCRLLSDSDTMFEKLATLDHDDLVIGISFSRYTARTVQAMKFLRERGVRTIAITDTHSSPLSSVSDLTLTASSSIPSFLDSFVAPLSLINALLTAVAQHNKKEISQHLHEMEKLWEAEGVYYHPFPK</sequence>
<dbReference type="InterPro" id="IPR046348">
    <property type="entry name" value="SIS_dom_sf"/>
</dbReference>
<dbReference type="Gene3D" id="1.10.10.10">
    <property type="entry name" value="Winged helix-like DNA-binding domain superfamily/Winged helix DNA-binding domain"/>
    <property type="match status" value="1"/>
</dbReference>
<evidence type="ECO:0000256" key="2">
    <source>
        <dbReference type="ARBA" id="ARBA00023125"/>
    </source>
</evidence>
<feature type="domain" description="HTH rpiR-type" evidence="4">
    <location>
        <begin position="5"/>
        <end position="81"/>
    </location>
</feature>
<protein>
    <submittedName>
        <fullName evidence="6">DNA-binding transcriptional regulator, MurR/RpiR family, contains HTH and SIS domains</fullName>
    </submittedName>
</protein>
<dbReference type="InterPro" id="IPR035472">
    <property type="entry name" value="RpiR-like_SIS"/>
</dbReference>
<dbReference type="GO" id="GO:0003677">
    <property type="term" value="F:DNA binding"/>
    <property type="evidence" value="ECO:0007669"/>
    <property type="project" value="UniProtKB-KW"/>
</dbReference>
<dbReference type="PROSITE" id="PS51071">
    <property type="entry name" value="HTH_RPIR"/>
    <property type="match status" value="1"/>
</dbReference>
<dbReference type="InterPro" id="IPR047640">
    <property type="entry name" value="RpiR-like"/>
</dbReference>
<evidence type="ECO:0000256" key="1">
    <source>
        <dbReference type="ARBA" id="ARBA00023015"/>
    </source>
</evidence>
<evidence type="ECO:0000313" key="7">
    <source>
        <dbReference type="Proteomes" id="UP000199695"/>
    </source>
</evidence>
<dbReference type="CDD" id="cd05013">
    <property type="entry name" value="SIS_RpiR"/>
    <property type="match status" value="1"/>
</dbReference>
<dbReference type="GO" id="GO:0003700">
    <property type="term" value="F:DNA-binding transcription factor activity"/>
    <property type="evidence" value="ECO:0007669"/>
    <property type="project" value="InterPro"/>
</dbReference>
<dbReference type="InterPro" id="IPR036388">
    <property type="entry name" value="WH-like_DNA-bd_sf"/>
</dbReference>
<dbReference type="STRING" id="1173111.SAMN05444955_10641"/>
<keyword evidence="7" id="KW-1185">Reference proteome</keyword>
<dbReference type="SUPFAM" id="SSF46689">
    <property type="entry name" value="Homeodomain-like"/>
    <property type="match status" value="1"/>
</dbReference>